<dbReference type="SUPFAM" id="SSF54106">
    <property type="entry name" value="LysM domain"/>
    <property type="match status" value="1"/>
</dbReference>
<accession>A0A7C9PL78</accession>
<organism evidence="2 3">
    <name type="scientific">Galbitalea soli</name>
    <dbReference type="NCBI Taxonomy" id="1268042"/>
    <lineage>
        <taxon>Bacteria</taxon>
        <taxon>Bacillati</taxon>
        <taxon>Actinomycetota</taxon>
        <taxon>Actinomycetes</taxon>
        <taxon>Micrococcales</taxon>
        <taxon>Microbacteriaceae</taxon>
        <taxon>Galbitalea</taxon>
    </lineage>
</organism>
<dbReference type="Proteomes" id="UP000479756">
    <property type="component" value="Unassembled WGS sequence"/>
</dbReference>
<keyword evidence="3" id="KW-1185">Reference proteome</keyword>
<proteinExistence type="predicted"/>
<dbReference type="InterPro" id="IPR018392">
    <property type="entry name" value="LysM"/>
</dbReference>
<protein>
    <submittedName>
        <fullName evidence="2">LysM peptidoglycan-binding domain-containing protein</fullName>
    </submittedName>
</protein>
<evidence type="ECO:0000313" key="2">
    <source>
        <dbReference type="EMBL" id="NEM89887.1"/>
    </source>
</evidence>
<feature type="domain" description="LysM" evidence="1">
    <location>
        <begin position="60"/>
        <end position="109"/>
    </location>
</feature>
<dbReference type="Gene3D" id="3.10.350.10">
    <property type="entry name" value="LysM domain"/>
    <property type="match status" value="1"/>
</dbReference>
<evidence type="ECO:0000259" key="1">
    <source>
        <dbReference type="PROSITE" id="PS51782"/>
    </source>
</evidence>
<dbReference type="RefSeq" id="WP_163471559.1">
    <property type="nucleotide sequence ID" value="NZ_JAAGWZ010000001.1"/>
</dbReference>
<dbReference type="SMART" id="SM00257">
    <property type="entry name" value="LysM"/>
    <property type="match status" value="1"/>
</dbReference>
<reference evidence="2 3" key="1">
    <citation type="journal article" date="2014" name="Int. J. Syst. Evol. Microbiol.">
        <title>Description of Galbitalea soli gen. nov., sp. nov., and Frondihabitans sucicola sp. nov.</title>
        <authorList>
            <person name="Kim S.J."/>
            <person name="Lim J.M."/>
            <person name="Ahn J.H."/>
            <person name="Weon H.Y."/>
            <person name="Hamada M."/>
            <person name="Suzuki K."/>
            <person name="Ahn T.Y."/>
            <person name="Kwon S.W."/>
        </authorList>
    </citation>
    <scope>NUCLEOTIDE SEQUENCE [LARGE SCALE GENOMIC DNA]</scope>
    <source>
        <strain evidence="2 3">NBRC 108727</strain>
    </source>
</reference>
<name>A0A7C9PL78_9MICO</name>
<dbReference type="InterPro" id="IPR036779">
    <property type="entry name" value="LysM_dom_sf"/>
</dbReference>
<dbReference type="EMBL" id="JAAGWZ010000001">
    <property type="protein sequence ID" value="NEM89887.1"/>
    <property type="molecule type" value="Genomic_DNA"/>
</dbReference>
<dbReference type="PROSITE" id="PS51782">
    <property type="entry name" value="LYSM"/>
    <property type="match status" value="1"/>
</dbReference>
<sequence length="115" mass="12152">MTAMTFTQRPAARSRLRLTRRGRVVLTLLVATPFVVWALVSGINAGGAIATSSAATAPLQTVTVSPGETLWHLASVIAPTADPRDFVDDVIDLNQLDSATLQPGQSLEIPAAYSH</sequence>
<dbReference type="Pfam" id="PF01476">
    <property type="entry name" value="LysM"/>
    <property type="match status" value="1"/>
</dbReference>
<comment type="caution">
    <text evidence="2">The sequence shown here is derived from an EMBL/GenBank/DDBJ whole genome shotgun (WGS) entry which is preliminary data.</text>
</comment>
<dbReference type="AlphaFoldDB" id="A0A7C9PL78"/>
<evidence type="ECO:0000313" key="3">
    <source>
        <dbReference type="Proteomes" id="UP000479756"/>
    </source>
</evidence>
<gene>
    <name evidence="2" type="ORF">G3T37_00770</name>
</gene>